<keyword evidence="4" id="KW-1185">Reference proteome</keyword>
<feature type="chain" id="PRO_5047414944" evidence="1">
    <location>
        <begin position="21"/>
        <end position="103"/>
    </location>
</feature>
<dbReference type="PANTHER" id="PTHR34606:SF16">
    <property type="entry name" value="BON DOMAIN-CONTAINING PROTEIN"/>
    <property type="match status" value="1"/>
</dbReference>
<feature type="signal peptide" evidence="1">
    <location>
        <begin position="1"/>
        <end position="20"/>
    </location>
</feature>
<feature type="domain" description="BON" evidence="2">
    <location>
        <begin position="36"/>
        <end position="103"/>
    </location>
</feature>
<dbReference type="InterPro" id="IPR014004">
    <property type="entry name" value="Transpt-assoc_nodulatn_dom_bac"/>
</dbReference>
<gene>
    <name evidence="3" type="ORF">J2X05_000300</name>
</gene>
<sequence>MKIYSHYFTAVLLSFFVLLAGCSSTSKEKSTGEYIDDAVITTKVKAAFVEDDDLKATEIQVETFKGVVQLSGFVANASHVSKASRVAREVKGVQSVKNDIRVK</sequence>
<evidence type="ECO:0000256" key="1">
    <source>
        <dbReference type="SAM" id="SignalP"/>
    </source>
</evidence>
<dbReference type="EMBL" id="JAVDVX010000001">
    <property type="protein sequence ID" value="MDR7088297.1"/>
    <property type="molecule type" value="Genomic_DNA"/>
</dbReference>
<dbReference type="PROSITE" id="PS51257">
    <property type="entry name" value="PROKAR_LIPOPROTEIN"/>
    <property type="match status" value="1"/>
</dbReference>
<evidence type="ECO:0000313" key="3">
    <source>
        <dbReference type="EMBL" id="MDR7088297.1"/>
    </source>
</evidence>
<proteinExistence type="predicted"/>
<evidence type="ECO:0000313" key="4">
    <source>
        <dbReference type="Proteomes" id="UP001253595"/>
    </source>
</evidence>
<keyword evidence="1" id="KW-0732">Signal</keyword>
<dbReference type="Gene3D" id="3.30.1340.30">
    <property type="match status" value="1"/>
</dbReference>
<dbReference type="Pfam" id="PF04972">
    <property type="entry name" value="BON"/>
    <property type="match status" value="1"/>
</dbReference>
<name>A0ABU1UT32_9GAMM</name>
<reference evidence="3 4" key="1">
    <citation type="submission" date="2023-07" db="EMBL/GenBank/DDBJ databases">
        <title>Sorghum-associated microbial communities from plants grown in Nebraska, USA.</title>
        <authorList>
            <person name="Schachtman D."/>
        </authorList>
    </citation>
    <scope>NUCLEOTIDE SEQUENCE [LARGE SCALE GENOMIC DNA]</scope>
    <source>
        <strain evidence="3 4">BE190</strain>
    </source>
</reference>
<dbReference type="SMART" id="SM00749">
    <property type="entry name" value="BON"/>
    <property type="match status" value="1"/>
</dbReference>
<evidence type="ECO:0000259" key="2">
    <source>
        <dbReference type="PROSITE" id="PS50914"/>
    </source>
</evidence>
<dbReference type="RefSeq" id="WP_310067739.1">
    <property type="nucleotide sequence ID" value="NZ_JAVDVX010000001.1"/>
</dbReference>
<dbReference type="PANTHER" id="PTHR34606">
    <property type="entry name" value="BON DOMAIN-CONTAINING PROTEIN"/>
    <property type="match status" value="1"/>
</dbReference>
<dbReference type="InterPro" id="IPR007055">
    <property type="entry name" value="BON_dom"/>
</dbReference>
<protein>
    <submittedName>
        <fullName evidence="3">Hyperosmotically inducible protein</fullName>
    </submittedName>
</protein>
<dbReference type="PROSITE" id="PS50914">
    <property type="entry name" value="BON"/>
    <property type="match status" value="1"/>
</dbReference>
<dbReference type="Proteomes" id="UP001253595">
    <property type="component" value="Unassembled WGS sequence"/>
</dbReference>
<accession>A0ABU1UT32</accession>
<comment type="caution">
    <text evidence="3">The sequence shown here is derived from an EMBL/GenBank/DDBJ whole genome shotgun (WGS) entry which is preliminary data.</text>
</comment>
<organism evidence="3 4">
    <name type="scientific">Cellvibrio fibrivorans</name>
    <dbReference type="NCBI Taxonomy" id="126350"/>
    <lineage>
        <taxon>Bacteria</taxon>
        <taxon>Pseudomonadati</taxon>
        <taxon>Pseudomonadota</taxon>
        <taxon>Gammaproteobacteria</taxon>
        <taxon>Cellvibrionales</taxon>
        <taxon>Cellvibrionaceae</taxon>
        <taxon>Cellvibrio</taxon>
    </lineage>
</organism>
<dbReference type="InterPro" id="IPR051686">
    <property type="entry name" value="Lipoprotein_DolP"/>
</dbReference>